<accession>A0A2R6XI99</accession>
<organism evidence="1 2">
    <name type="scientific">Marchantia polymorpha</name>
    <name type="common">Common liverwort</name>
    <name type="synonym">Marchantia aquatica</name>
    <dbReference type="NCBI Taxonomy" id="3197"/>
    <lineage>
        <taxon>Eukaryota</taxon>
        <taxon>Viridiplantae</taxon>
        <taxon>Streptophyta</taxon>
        <taxon>Embryophyta</taxon>
        <taxon>Marchantiophyta</taxon>
        <taxon>Marchantiopsida</taxon>
        <taxon>Marchantiidae</taxon>
        <taxon>Marchantiales</taxon>
        <taxon>Marchantiaceae</taxon>
        <taxon>Marchantia</taxon>
    </lineage>
</organism>
<evidence type="ECO:0000313" key="2">
    <source>
        <dbReference type="Proteomes" id="UP000244005"/>
    </source>
</evidence>
<gene>
    <name evidence="1" type="ORF">MARPO_0013s0058</name>
</gene>
<dbReference type="Gramene" id="Mp8g07350.1">
    <property type="protein sequence ID" value="Mp8g07350.1.cds"/>
    <property type="gene ID" value="Mp8g07350"/>
</dbReference>
<sequence length="83" mass="9398">MEPQGKKSAIEHIHKDDRNIKNILISRKALRPSALRASLRFLLDLVQRLFQCVDSSLARQSQASGFQELARQHSLMGLSEVTL</sequence>
<dbReference type="EMBL" id="KZ772685">
    <property type="protein sequence ID" value="PTQ45827.1"/>
    <property type="molecule type" value="Genomic_DNA"/>
</dbReference>
<protein>
    <submittedName>
        <fullName evidence="1">Uncharacterized protein</fullName>
    </submittedName>
</protein>
<name>A0A2R6XI99_MARPO</name>
<reference evidence="2" key="1">
    <citation type="journal article" date="2017" name="Cell">
        <title>Insights into land plant evolution garnered from the Marchantia polymorpha genome.</title>
        <authorList>
            <person name="Bowman J.L."/>
            <person name="Kohchi T."/>
            <person name="Yamato K.T."/>
            <person name="Jenkins J."/>
            <person name="Shu S."/>
            <person name="Ishizaki K."/>
            <person name="Yamaoka S."/>
            <person name="Nishihama R."/>
            <person name="Nakamura Y."/>
            <person name="Berger F."/>
            <person name="Adam C."/>
            <person name="Aki S.S."/>
            <person name="Althoff F."/>
            <person name="Araki T."/>
            <person name="Arteaga-Vazquez M.A."/>
            <person name="Balasubrmanian S."/>
            <person name="Barry K."/>
            <person name="Bauer D."/>
            <person name="Boehm C.R."/>
            <person name="Briginshaw L."/>
            <person name="Caballero-Perez J."/>
            <person name="Catarino B."/>
            <person name="Chen F."/>
            <person name="Chiyoda S."/>
            <person name="Chovatia M."/>
            <person name="Davies K.M."/>
            <person name="Delmans M."/>
            <person name="Demura T."/>
            <person name="Dierschke T."/>
            <person name="Dolan L."/>
            <person name="Dorantes-Acosta A.E."/>
            <person name="Eklund D.M."/>
            <person name="Florent S.N."/>
            <person name="Flores-Sandoval E."/>
            <person name="Fujiyama A."/>
            <person name="Fukuzawa H."/>
            <person name="Galik B."/>
            <person name="Grimanelli D."/>
            <person name="Grimwood J."/>
            <person name="Grossniklaus U."/>
            <person name="Hamada T."/>
            <person name="Haseloff J."/>
            <person name="Hetherington A.J."/>
            <person name="Higo A."/>
            <person name="Hirakawa Y."/>
            <person name="Hundley H.N."/>
            <person name="Ikeda Y."/>
            <person name="Inoue K."/>
            <person name="Inoue S.I."/>
            <person name="Ishida S."/>
            <person name="Jia Q."/>
            <person name="Kakita M."/>
            <person name="Kanazawa T."/>
            <person name="Kawai Y."/>
            <person name="Kawashima T."/>
            <person name="Kennedy M."/>
            <person name="Kinose K."/>
            <person name="Kinoshita T."/>
            <person name="Kohara Y."/>
            <person name="Koide E."/>
            <person name="Komatsu K."/>
            <person name="Kopischke S."/>
            <person name="Kubo M."/>
            <person name="Kyozuka J."/>
            <person name="Lagercrantz U."/>
            <person name="Lin S.S."/>
            <person name="Lindquist E."/>
            <person name="Lipzen A.M."/>
            <person name="Lu C.W."/>
            <person name="De Luna E."/>
            <person name="Martienssen R.A."/>
            <person name="Minamino N."/>
            <person name="Mizutani M."/>
            <person name="Mizutani M."/>
            <person name="Mochizuki N."/>
            <person name="Monte I."/>
            <person name="Mosher R."/>
            <person name="Nagasaki H."/>
            <person name="Nakagami H."/>
            <person name="Naramoto S."/>
            <person name="Nishitani K."/>
            <person name="Ohtani M."/>
            <person name="Okamoto T."/>
            <person name="Okumura M."/>
            <person name="Phillips J."/>
            <person name="Pollak B."/>
            <person name="Reinders A."/>
            <person name="Rovekamp M."/>
            <person name="Sano R."/>
            <person name="Sawa S."/>
            <person name="Schmid M.W."/>
            <person name="Shirakawa M."/>
            <person name="Solano R."/>
            <person name="Spunde A."/>
            <person name="Suetsugu N."/>
            <person name="Sugano S."/>
            <person name="Sugiyama A."/>
            <person name="Sun R."/>
            <person name="Suzuki Y."/>
            <person name="Takenaka M."/>
            <person name="Takezawa D."/>
            <person name="Tomogane H."/>
            <person name="Tsuzuki M."/>
            <person name="Ueda T."/>
            <person name="Umeda M."/>
            <person name="Ward J.M."/>
            <person name="Watanabe Y."/>
            <person name="Yazaki K."/>
            <person name="Yokoyama R."/>
            <person name="Yoshitake Y."/>
            <person name="Yotsui I."/>
            <person name="Zachgo S."/>
            <person name="Schmutz J."/>
        </authorList>
    </citation>
    <scope>NUCLEOTIDE SEQUENCE [LARGE SCALE GENOMIC DNA]</scope>
    <source>
        <strain evidence="2">Tak-1</strain>
    </source>
</reference>
<proteinExistence type="predicted"/>
<evidence type="ECO:0000313" key="1">
    <source>
        <dbReference type="EMBL" id="PTQ45827.1"/>
    </source>
</evidence>
<keyword evidence="2" id="KW-1185">Reference proteome</keyword>
<dbReference type="Proteomes" id="UP000244005">
    <property type="component" value="Unassembled WGS sequence"/>
</dbReference>
<dbReference type="AlphaFoldDB" id="A0A2R6XI99"/>